<keyword evidence="6 11" id="KW-0812">Transmembrane</keyword>
<accession>A0A6I4TFB4</accession>
<evidence type="ECO:0000256" key="10">
    <source>
        <dbReference type="SAM" id="MobiDB-lite"/>
    </source>
</evidence>
<evidence type="ECO:0000256" key="1">
    <source>
        <dbReference type="ARBA" id="ARBA00004383"/>
    </source>
</evidence>
<evidence type="ECO:0000256" key="8">
    <source>
        <dbReference type="ARBA" id="ARBA00022989"/>
    </source>
</evidence>
<evidence type="ECO:0000256" key="7">
    <source>
        <dbReference type="ARBA" id="ARBA00022927"/>
    </source>
</evidence>
<feature type="domain" description="TonB C-terminal" evidence="12">
    <location>
        <begin position="157"/>
        <end position="250"/>
    </location>
</feature>
<evidence type="ECO:0000256" key="4">
    <source>
        <dbReference type="ARBA" id="ARBA00022475"/>
    </source>
</evidence>
<comment type="subcellular location">
    <subcellularLocation>
        <location evidence="1">Cell inner membrane</location>
        <topology evidence="1">Single-pass membrane protein</topology>
        <orientation evidence="1">Periplasmic side</orientation>
    </subcellularLocation>
</comment>
<dbReference type="RefSeq" id="WP_160611847.1">
    <property type="nucleotide sequence ID" value="NZ_WTZA01000002.1"/>
</dbReference>
<dbReference type="GO" id="GO:0055085">
    <property type="term" value="P:transmembrane transport"/>
    <property type="evidence" value="ECO:0007669"/>
    <property type="project" value="InterPro"/>
</dbReference>
<evidence type="ECO:0000256" key="11">
    <source>
        <dbReference type="SAM" id="Phobius"/>
    </source>
</evidence>
<dbReference type="GO" id="GO:0098797">
    <property type="term" value="C:plasma membrane protein complex"/>
    <property type="evidence" value="ECO:0007669"/>
    <property type="project" value="TreeGrafter"/>
</dbReference>
<reference evidence="13 14" key="1">
    <citation type="submission" date="2019-12" db="EMBL/GenBank/DDBJ databases">
        <title>Genomic-based taxomic classification of the family Erythrobacteraceae.</title>
        <authorList>
            <person name="Xu L."/>
        </authorList>
    </citation>
    <scope>NUCLEOTIDE SEQUENCE [LARGE SCALE GENOMIC DNA]</scope>
    <source>
        <strain evidence="13 14">100921-2</strain>
    </source>
</reference>
<dbReference type="GO" id="GO:0015031">
    <property type="term" value="P:protein transport"/>
    <property type="evidence" value="ECO:0007669"/>
    <property type="project" value="UniProtKB-KW"/>
</dbReference>
<dbReference type="InterPro" id="IPR051045">
    <property type="entry name" value="TonB-dependent_transducer"/>
</dbReference>
<dbReference type="GO" id="GO:0031992">
    <property type="term" value="F:energy transducer activity"/>
    <property type="evidence" value="ECO:0007669"/>
    <property type="project" value="TreeGrafter"/>
</dbReference>
<dbReference type="Gene3D" id="3.30.1150.10">
    <property type="match status" value="1"/>
</dbReference>
<organism evidence="13 14">
    <name type="scientific">Tsuneonella aeria</name>
    <dbReference type="NCBI Taxonomy" id="1837929"/>
    <lineage>
        <taxon>Bacteria</taxon>
        <taxon>Pseudomonadati</taxon>
        <taxon>Pseudomonadota</taxon>
        <taxon>Alphaproteobacteria</taxon>
        <taxon>Sphingomonadales</taxon>
        <taxon>Erythrobacteraceae</taxon>
        <taxon>Tsuneonella</taxon>
    </lineage>
</organism>
<dbReference type="InterPro" id="IPR037682">
    <property type="entry name" value="TonB_C"/>
</dbReference>
<feature type="region of interest" description="Disordered" evidence="10">
    <location>
        <begin position="69"/>
        <end position="151"/>
    </location>
</feature>
<gene>
    <name evidence="13" type="ORF">GRI40_12370</name>
</gene>
<feature type="transmembrane region" description="Helical" evidence="11">
    <location>
        <begin position="12"/>
        <end position="32"/>
    </location>
</feature>
<dbReference type="PROSITE" id="PS52015">
    <property type="entry name" value="TONB_CTD"/>
    <property type="match status" value="1"/>
</dbReference>
<feature type="compositionally biased region" description="Low complexity" evidence="10">
    <location>
        <begin position="69"/>
        <end position="85"/>
    </location>
</feature>
<sequence length="250" mass="25912">MSAASPAARTWLPGAGVVTAVHGLAIAGVLWLGMGERPLPVEEPIVLMDLPPLAAAAVTPVASAPVQPQPAVAQPTATPRVTAPPVNAPLPREVVSVSPPAPTPSLMAPAPPSVSAPPVASAPASRPAPVQNAPARDAPGKSANDGDNPRAKQQEADYFAQLSAHLNKRKRYPTEAKKARQQGVVTVRFTVHADGSVTGSAIRRSSGHELLDQATLELLQRVAPLPRFPKSMTKPSITLSLPIDYSLQTS</sequence>
<keyword evidence="5" id="KW-0997">Cell inner membrane</keyword>
<keyword evidence="8 11" id="KW-1133">Transmembrane helix</keyword>
<comment type="caution">
    <text evidence="13">The sequence shown here is derived from an EMBL/GenBank/DDBJ whole genome shotgun (WGS) entry which is preliminary data.</text>
</comment>
<dbReference type="PANTHER" id="PTHR33446">
    <property type="entry name" value="PROTEIN TONB-RELATED"/>
    <property type="match status" value="1"/>
</dbReference>
<keyword evidence="14" id="KW-1185">Reference proteome</keyword>
<dbReference type="NCBIfam" id="TIGR01352">
    <property type="entry name" value="tonB_Cterm"/>
    <property type="match status" value="1"/>
</dbReference>
<name>A0A6I4TFB4_9SPHN</name>
<dbReference type="Pfam" id="PF03544">
    <property type="entry name" value="TonB_C"/>
    <property type="match status" value="1"/>
</dbReference>
<proteinExistence type="inferred from homology"/>
<keyword evidence="7" id="KW-0653">Protein transport</keyword>
<dbReference type="OrthoDB" id="9792439at2"/>
<keyword evidence="9 11" id="KW-0472">Membrane</keyword>
<keyword evidence="3" id="KW-0813">Transport</keyword>
<comment type="similarity">
    <text evidence="2">Belongs to the TonB family.</text>
</comment>
<dbReference type="SUPFAM" id="SSF74653">
    <property type="entry name" value="TolA/TonB C-terminal domain"/>
    <property type="match status" value="1"/>
</dbReference>
<evidence type="ECO:0000256" key="9">
    <source>
        <dbReference type="ARBA" id="ARBA00023136"/>
    </source>
</evidence>
<evidence type="ECO:0000256" key="2">
    <source>
        <dbReference type="ARBA" id="ARBA00006555"/>
    </source>
</evidence>
<dbReference type="AlphaFoldDB" id="A0A6I4TFB4"/>
<feature type="compositionally biased region" description="Pro residues" evidence="10">
    <location>
        <begin position="99"/>
        <end position="115"/>
    </location>
</feature>
<evidence type="ECO:0000313" key="13">
    <source>
        <dbReference type="EMBL" id="MXO76011.1"/>
    </source>
</evidence>
<evidence type="ECO:0000256" key="6">
    <source>
        <dbReference type="ARBA" id="ARBA00022692"/>
    </source>
</evidence>
<dbReference type="Proteomes" id="UP000439522">
    <property type="component" value="Unassembled WGS sequence"/>
</dbReference>
<evidence type="ECO:0000256" key="5">
    <source>
        <dbReference type="ARBA" id="ARBA00022519"/>
    </source>
</evidence>
<dbReference type="EMBL" id="WTZA01000002">
    <property type="protein sequence ID" value="MXO76011.1"/>
    <property type="molecule type" value="Genomic_DNA"/>
</dbReference>
<protein>
    <submittedName>
        <fullName evidence="13">TonB family protein</fullName>
    </submittedName>
</protein>
<keyword evidence="4" id="KW-1003">Cell membrane</keyword>
<evidence type="ECO:0000313" key="14">
    <source>
        <dbReference type="Proteomes" id="UP000439522"/>
    </source>
</evidence>
<dbReference type="InterPro" id="IPR006260">
    <property type="entry name" value="TonB/TolA_C"/>
</dbReference>
<evidence type="ECO:0000259" key="12">
    <source>
        <dbReference type="PROSITE" id="PS52015"/>
    </source>
</evidence>
<feature type="compositionally biased region" description="Low complexity" evidence="10">
    <location>
        <begin position="116"/>
        <end position="130"/>
    </location>
</feature>
<evidence type="ECO:0000256" key="3">
    <source>
        <dbReference type="ARBA" id="ARBA00022448"/>
    </source>
</evidence>
<dbReference type="PANTHER" id="PTHR33446:SF2">
    <property type="entry name" value="PROTEIN TONB"/>
    <property type="match status" value="1"/>
</dbReference>